<feature type="region of interest" description="Disordered" evidence="1">
    <location>
        <begin position="1"/>
        <end position="65"/>
    </location>
</feature>
<name>A0A2R3QFM7_9BURK</name>
<dbReference type="Proteomes" id="UP000237925">
    <property type="component" value="Chromosome"/>
</dbReference>
<dbReference type="OrthoDB" id="8654344at2"/>
<dbReference type="EMBL" id="CP027667">
    <property type="protein sequence ID" value="AVO50562.1"/>
    <property type="molecule type" value="Genomic_DNA"/>
</dbReference>
<dbReference type="RefSeq" id="WP_106685013.1">
    <property type="nucleotide sequence ID" value="NZ_CP027667.1"/>
</dbReference>
<keyword evidence="3" id="KW-1185">Reference proteome</keyword>
<evidence type="ECO:0000313" key="3">
    <source>
        <dbReference type="Proteomes" id="UP000237925"/>
    </source>
</evidence>
<proteinExistence type="predicted"/>
<dbReference type="NCBIfam" id="NF038055">
    <property type="entry name" value="T3SS_SctB_pilot"/>
    <property type="match status" value="1"/>
</dbReference>
<reference evidence="2 3" key="1">
    <citation type="submission" date="2018-03" db="EMBL/GenBank/DDBJ databases">
        <title>Genome sequencing of Melaminivora sp.</title>
        <authorList>
            <person name="Kim S.-J."/>
            <person name="Heo J."/>
            <person name="Ahn J.-H."/>
            <person name="Kwon S.-W."/>
        </authorList>
    </citation>
    <scope>NUCLEOTIDE SEQUENCE [LARGE SCALE GENOMIC DNA]</scope>
    <source>
        <strain evidence="2 3">SC2-9</strain>
    </source>
</reference>
<dbReference type="KEGG" id="mela:C6568_15970"/>
<evidence type="ECO:0000313" key="2">
    <source>
        <dbReference type="EMBL" id="AVO50562.1"/>
    </source>
</evidence>
<dbReference type="AlphaFoldDB" id="A0A2R3QFM7"/>
<protein>
    <submittedName>
        <fullName evidence="2">Uncharacterized protein</fullName>
    </submittedName>
</protein>
<accession>A0A2R3QFM7</accession>
<organism evidence="2 3">
    <name type="scientific">Melaminivora suipulveris</name>
    <dbReference type="NCBI Taxonomy" id="2109913"/>
    <lineage>
        <taxon>Bacteria</taxon>
        <taxon>Pseudomonadati</taxon>
        <taxon>Pseudomonadota</taxon>
        <taxon>Betaproteobacteria</taxon>
        <taxon>Burkholderiales</taxon>
        <taxon>Comamonadaceae</taxon>
        <taxon>Melaminivora</taxon>
    </lineage>
</organism>
<sequence>MSTPIGPSGQPVFPSPHGGAGGEGSGEFITPDGQPTIPSRHGGSGGQGGEAITTGGRDGSPAARLQPNRPVLASLGNESASAANAALAASKLLQSEGSSPADRLAEPRAPTQLDAVQASLGRFDDSQVSADIYAFMALFQKMAQEMRNTARTQRTTEFQGQITALQNAAEKMKDAAGQRFAAAITQGITQIVGGLAQAGASAYSAKQTIQGARMEARGSNLLAKAEAGAGSNPSSNVLGVTQRGNNMIAAGKELGASGTKWAGYGQGASGLIGGMGGIIAAGFNNKADLLDADKTNLETQAKMHETAVQHANDMMQQMMDVIRDVRDKLASIQQSQVETTRGIARNI</sequence>
<gene>
    <name evidence="2" type="ORF">C6568_15970</name>
</gene>
<evidence type="ECO:0000256" key="1">
    <source>
        <dbReference type="SAM" id="MobiDB-lite"/>
    </source>
</evidence>